<dbReference type="RefSeq" id="WP_344873869.1">
    <property type="nucleotide sequence ID" value="NZ_BAABAL010000006.1"/>
</dbReference>
<dbReference type="InterPro" id="IPR052155">
    <property type="entry name" value="Biofilm_reg_signaling"/>
</dbReference>
<dbReference type="Gene3D" id="3.30.70.270">
    <property type="match status" value="1"/>
</dbReference>
<proteinExistence type="predicted"/>
<dbReference type="InterPro" id="IPR000160">
    <property type="entry name" value="GGDEF_dom"/>
</dbReference>
<evidence type="ECO:0000313" key="4">
    <source>
        <dbReference type="Proteomes" id="UP001501747"/>
    </source>
</evidence>
<dbReference type="PROSITE" id="PS50887">
    <property type="entry name" value="GGDEF"/>
    <property type="match status" value="1"/>
</dbReference>
<keyword evidence="1" id="KW-0812">Transmembrane</keyword>
<feature type="transmembrane region" description="Helical" evidence="1">
    <location>
        <begin position="135"/>
        <end position="155"/>
    </location>
</feature>
<feature type="transmembrane region" description="Helical" evidence="1">
    <location>
        <begin position="67"/>
        <end position="86"/>
    </location>
</feature>
<comment type="caution">
    <text evidence="3">The sequence shown here is derived from an EMBL/GenBank/DDBJ whole genome shotgun (WGS) entry which is preliminary data.</text>
</comment>
<feature type="transmembrane region" description="Helical" evidence="1">
    <location>
        <begin position="234"/>
        <end position="253"/>
    </location>
</feature>
<feature type="transmembrane region" description="Helical" evidence="1">
    <location>
        <begin position="274"/>
        <end position="298"/>
    </location>
</feature>
<reference evidence="4" key="1">
    <citation type="journal article" date="2019" name="Int. J. Syst. Evol. Microbiol.">
        <title>The Global Catalogue of Microorganisms (GCM) 10K type strain sequencing project: providing services to taxonomists for standard genome sequencing and annotation.</title>
        <authorList>
            <consortium name="The Broad Institute Genomics Platform"/>
            <consortium name="The Broad Institute Genome Sequencing Center for Infectious Disease"/>
            <person name="Wu L."/>
            <person name="Ma J."/>
        </authorList>
    </citation>
    <scope>NUCLEOTIDE SEQUENCE [LARGE SCALE GENOMIC DNA]</scope>
    <source>
        <strain evidence="4">JCM 17342</strain>
    </source>
</reference>
<dbReference type="Proteomes" id="UP001501747">
    <property type="component" value="Unassembled WGS sequence"/>
</dbReference>
<dbReference type="EMBL" id="BAABAL010000006">
    <property type="protein sequence ID" value="GAA4002720.1"/>
    <property type="molecule type" value="Genomic_DNA"/>
</dbReference>
<feature type="transmembrane region" description="Helical" evidence="1">
    <location>
        <begin position="98"/>
        <end position="119"/>
    </location>
</feature>
<dbReference type="PANTHER" id="PTHR44757">
    <property type="entry name" value="DIGUANYLATE CYCLASE DGCP"/>
    <property type="match status" value="1"/>
</dbReference>
<evidence type="ECO:0000313" key="3">
    <source>
        <dbReference type="EMBL" id="GAA4002720.1"/>
    </source>
</evidence>
<feature type="transmembrane region" description="Helical" evidence="1">
    <location>
        <begin position="39"/>
        <end position="55"/>
    </location>
</feature>
<keyword evidence="1" id="KW-1133">Transmembrane helix</keyword>
<dbReference type="NCBIfam" id="TIGR00254">
    <property type="entry name" value="GGDEF"/>
    <property type="match status" value="1"/>
</dbReference>
<dbReference type="Pfam" id="PF00990">
    <property type="entry name" value="GGDEF"/>
    <property type="match status" value="1"/>
</dbReference>
<feature type="transmembrane region" description="Helical" evidence="1">
    <location>
        <begin position="167"/>
        <end position="190"/>
    </location>
</feature>
<dbReference type="InterPro" id="IPR043128">
    <property type="entry name" value="Rev_trsase/Diguanyl_cyclase"/>
</dbReference>
<organism evidence="3 4">
    <name type="scientific">Allokutzneria multivorans</name>
    <dbReference type="NCBI Taxonomy" id="1142134"/>
    <lineage>
        <taxon>Bacteria</taxon>
        <taxon>Bacillati</taxon>
        <taxon>Actinomycetota</taxon>
        <taxon>Actinomycetes</taxon>
        <taxon>Pseudonocardiales</taxon>
        <taxon>Pseudonocardiaceae</taxon>
        <taxon>Allokutzneria</taxon>
    </lineage>
</organism>
<name>A0ABP7RV90_9PSEU</name>
<dbReference type="PANTHER" id="PTHR44757:SF2">
    <property type="entry name" value="BIOFILM ARCHITECTURE MAINTENANCE PROTEIN MBAA"/>
    <property type="match status" value="1"/>
</dbReference>
<sequence length="507" mass="55423">MKNLKTFALVLLASVVGLMVALRFSGLPDVAVWRTDKLLEILANLAAAVGFVITARRAPGTDRRWRVLLAVAAVFRLAFCVSYFWVDLSGGSLRAALSSAPAIFTASTLLTLAAVLVLARRNGPTPRRSSSRDRLLFWLDGLIVTSSAVVLSWVTALQPVLMDHERVLSPAILISRPIEFLVLLVILMALSRKRQEERQIAMLLVCMGFFAQICGSWGLGYLIPKGVPFETVRFLADITFVCAGVFYALTPWVPVRSRDSGPRRKAGLADHMHFVAPYLPVLATLMFIGLSTAVGARLSAGETYVELGVVAIVLVRQFVTMVDNERLVRRLWDHQRRLRYQAYHDALTGLPNRIAFREQLERLLAHPGTEPAVLFVDLDDFKMINDRHGHAVGDRVLAGIAARLRAVVRPPDLVARLGGDEFGVILVEPGPRSRDIGAKLLAELSKPYSVDGVEHTVRASVGVASAADAREVEGTADAADQLLRLADSAMYLAKNRGKGTLAVHMAT</sequence>
<feature type="domain" description="GGDEF" evidence="2">
    <location>
        <begin position="369"/>
        <end position="506"/>
    </location>
</feature>
<keyword evidence="1" id="KW-0472">Membrane</keyword>
<accession>A0ABP7RV90</accession>
<dbReference type="CDD" id="cd01949">
    <property type="entry name" value="GGDEF"/>
    <property type="match status" value="1"/>
</dbReference>
<evidence type="ECO:0000256" key="1">
    <source>
        <dbReference type="SAM" id="Phobius"/>
    </source>
</evidence>
<feature type="transmembrane region" description="Helical" evidence="1">
    <location>
        <begin position="202"/>
        <end position="222"/>
    </location>
</feature>
<dbReference type="SMART" id="SM00267">
    <property type="entry name" value="GGDEF"/>
    <property type="match status" value="1"/>
</dbReference>
<evidence type="ECO:0000259" key="2">
    <source>
        <dbReference type="PROSITE" id="PS50887"/>
    </source>
</evidence>
<protein>
    <recommendedName>
        <fullName evidence="2">GGDEF domain-containing protein</fullName>
    </recommendedName>
</protein>
<gene>
    <name evidence="3" type="ORF">GCM10022247_24460</name>
</gene>
<keyword evidence="4" id="KW-1185">Reference proteome</keyword>
<dbReference type="InterPro" id="IPR029787">
    <property type="entry name" value="Nucleotide_cyclase"/>
</dbReference>
<dbReference type="SUPFAM" id="SSF55073">
    <property type="entry name" value="Nucleotide cyclase"/>
    <property type="match status" value="1"/>
</dbReference>